<accession>A0A2S6ZE31</accession>
<gene>
    <name evidence="1" type="ORF">XthCFBP4691_12450</name>
</gene>
<dbReference type="Proteomes" id="UP000239898">
    <property type="component" value="Unassembled WGS sequence"/>
</dbReference>
<evidence type="ECO:0000313" key="1">
    <source>
        <dbReference type="EMBL" id="PPT90426.1"/>
    </source>
</evidence>
<organism evidence="1 2">
    <name type="scientific">Xanthomonas theicola</name>
    <dbReference type="NCBI Taxonomy" id="56464"/>
    <lineage>
        <taxon>Bacteria</taxon>
        <taxon>Pseudomonadati</taxon>
        <taxon>Pseudomonadota</taxon>
        <taxon>Gammaproteobacteria</taxon>
        <taxon>Lysobacterales</taxon>
        <taxon>Lysobacteraceae</taxon>
        <taxon>Xanthomonas</taxon>
    </lineage>
</organism>
<comment type="caution">
    <text evidence="1">The sequence shown here is derived from an EMBL/GenBank/DDBJ whole genome shotgun (WGS) entry which is preliminary data.</text>
</comment>
<dbReference type="NCBIfam" id="NF047331">
    <property type="entry name" value="phage_HTJ"/>
    <property type="match status" value="1"/>
</dbReference>
<evidence type="ECO:0000313" key="2">
    <source>
        <dbReference type="Proteomes" id="UP000239898"/>
    </source>
</evidence>
<dbReference type="AlphaFoldDB" id="A0A2S6ZE31"/>
<dbReference type="EMBL" id="MIGX01000058">
    <property type="protein sequence ID" value="PPT90426.1"/>
    <property type="molecule type" value="Genomic_DNA"/>
</dbReference>
<sequence length="73" mass="7993">MAFTKEQITALETAIASGTLSVRYGDREVRYQNLNAMRAVLTQMRGEVEGAAGVTPRPRRSTMRLYQSGTGNG</sequence>
<dbReference type="OrthoDB" id="5574012at2"/>
<dbReference type="RefSeq" id="WP_128420719.1">
    <property type="nucleotide sequence ID" value="NZ_CP049017.1"/>
</dbReference>
<keyword evidence="2" id="KW-1185">Reference proteome</keyword>
<protein>
    <submittedName>
        <fullName evidence="1">Uncharacterized protein</fullName>
    </submittedName>
</protein>
<reference evidence="1 2" key="1">
    <citation type="submission" date="2016-08" db="EMBL/GenBank/DDBJ databases">
        <title>Evolution of the type three secretion system and type three effector repertoires in Xanthomonas.</title>
        <authorList>
            <person name="Merda D."/>
            <person name="Briand M."/>
            <person name="Bosis E."/>
            <person name="Rousseau C."/>
            <person name="Portier P."/>
            <person name="Jacques M.-A."/>
            <person name="Fischer-Le Saux M."/>
        </authorList>
    </citation>
    <scope>NUCLEOTIDE SEQUENCE [LARGE SCALE GENOMIC DNA]</scope>
    <source>
        <strain evidence="1 2">CFBP 4691</strain>
    </source>
</reference>
<proteinExistence type="predicted"/>
<name>A0A2S6ZE31_9XANT</name>